<evidence type="ECO:0000259" key="3">
    <source>
        <dbReference type="Pfam" id="PF26345"/>
    </source>
</evidence>
<name>A0A158FRY8_CABCO</name>
<dbReference type="Pfam" id="PF26345">
    <property type="entry name" value="ScoMcrA_N"/>
    <property type="match status" value="1"/>
</dbReference>
<keyword evidence="4" id="KW-0540">Nuclease</keyword>
<accession>A0A158FRY8</accession>
<feature type="domain" description="Protein NO VEIN C-terminal" evidence="2">
    <location>
        <begin position="332"/>
        <end position="426"/>
    </location>
</feature>
<sequence length="457" mass="51946">MEPTIEIGPDGRVRRLANVLSGMTTDHVLKVLADFSFAYARESGYIDSTEFDLIHEGRRYPPKAILGLTAEHVIGRRLKSSEFSGGEDTPCFRILRRLGFHIEKKVPTEMHIEKRAVVQRFQLYNREEISQLFEPGVAFTRGAGRWGMPGIVETPKESGSFVLMVTLGRPVDGNPYHDVLTADGYLLWESQTQHNFESRTIQKLLAHDPQERNIHLFVRSKKASKYVYLGLLEYFSHDLSKRNPVHFVWRVRYWDLSPARLVELGLEVSAPRDPGYTPLRETTTQMLTREAVPPKLVIPSRDSKRSRSELREASAVNWLERDLRNRHLGLQGEKLVVKYEIEMLRLAGRDDLAEQVCHVALHDSTAGFDIESFHADGTPKLIEVKTTQGPKSTPFFISRNEVSASRRHAESYFVYRVFDYSASTGQVKFFELKGNVEHSCGLVPVNFQAYPGGDSAA</sequence>
<feature type="domain" description="DUF3427" evidence="1">
    <location>
        <begin position="124"/>
        <end position="239"/>
    </location>
</feature>
<dbReference type="EMBL" id="FCNY02000002">
    <property type="protein sequence ID" value="SAL22565.1"/>
    <property type="molecule type" value="Genomic_DNA"/>
</dbReference>
<feature type="domain" description="ScoMcrA-like N-terminal head" evidence="3">
    <location>
        <begin position="24"/>
        <end position="103"/>
    </location>
</feature>
<dbReference type="Proteomes" id="UP000054740">
    <property type="component" value="Unassembled WGS sequence"/>
</dbReference>
<dbReference type="InterPro" id="IPR021835">
    <property type="entry name" value="DUF3427"/>
</dbReference>
<keyword evidence="5" id="KW-1185">Reference proteome</keyword>
<keyword evidence="4" id="KW-0255">Endonuclease</keyword>
<evidence type="ECO:0000259" key="2">
    <source>
        <dbReference type="Pfam" id="PF13020"/>
    </source>
</evidence>
<evidence type="ECO:0000313" key="4">
    <source>
        <dbReference type="EMBL" id="SAL22565.1"/>
    </source>
</evidence>
<dbReference type="GO" id="GO:0004519">
    <property type="term" value="F:endonuclease activity"/>
    <property type="evidence" value="ECO:0007669"/>
    <property type="project" value="UniProtKB-KW"/>
</dbReference>
<dbReference type="InterPro" id="IPR058807">
    <property type="entry name" value="ScoMcrA_N"/>
</dbReference>
<gene>
    <name evidence="4" type="ORF">AWB70_01221</name>
</gene>
<evidence type="ECO:0000313" key="5">
    <source>
        <dbReference type="Proteomes" id="UP000054740"/>
    </source>
</evidence>
<evidence type="ECO:0000259" key="1">
    <source>
        <dbReference type="Pfam" id="PF11907"/>
    </source>
</evidence>
<dbReference type="InterPro" id="IPR024975">
    <property type="entry name" value="NOV_C"/>
</dbReference>
<dbReference type="AlphaFoldDB" id="A0A158FRY8"/>
<reference evidence="5" key="1">
    <citation type="submission" date="2016-01" db="EMBL/GenBank/DDBJ databases">
        <authorList>
            <person name="Peeters C."/>
        </authorList>
    </citation>
    <scope>NUCLEOTIDE SEQUENCE [LARGE SCALE GENOMIC DNA]</scope>
</reference>
<dbReference type="Pfam" id="PF13020">
    <property type="entry name" value="NOV_C"/>
    <property type="match status" value="1"/>
</dbReference>
<dbReference type="Pfam" id="PF11907">
    <property type="entry name" value="DUF3427"/>
    <property type="match status" value="1"/>
</dbReference>
<proteinExistence type="predicted"/>
<protein>
    <submittedName>
        <fullName evidence="4">GTPase subunit of restriction endonuclease-like protein</fullName>
    </submittedName>
</protein>
<keyword evidence="4" id="KW-0378">Hydrolase</keyword>
<organism evidence="4 5">
    <name type="scientific">Caballeronia cordobensis</name>
    <name type="common">Burkholderia cordobensis</name>
    <dbReference type="NCBI Taxonomy" id="1353886"/>
    <lineage>
        <taxon>Bacteria</taxon>
        <taxon>Pseudomonadati</taxon>
        <taxon>Pseudomonadota</taxon>
        <taxon>Betaproteobacteria</taxon>
        <taxon>Burkholderiales</taxon>
        <taxon>Burkholderiaceae</taxon>
        <taxon>Caballeronia</taxon>
    </lineage>
</organism>